<dbReference type="Proteomes" id="UP001219525">
    <property type="component" value="Unassembled WGS sequence"/>
</dbReference>
<evidence type="ECO:0000313" key="2">
    <source>
        <dbReference type="EMBL" id="KAJ7220480.1"/>
    </source>
</evidence>
<proteinExistence type="predicted"/>
<dbReference type="AlphaFoldDB" id="A0AAD6VR51"/>
<feature type="compositionally biased region" description="Basic residues" evidence="1">
    <location>
        <begin position="1"/>
        <end position="10"/>
    </location>
</feature>
<feature type="compositionally biased region" description="Basic and acidic residues" evidence="1">
    <location>
        <begin position="53"/>
        <end position="63"/>
    </location>
</feature>
<name>A0AAD6VR51_9AGAR</name>
<feature type="region of interest" description="Disordered" evidence="1">
    <location>
        <begin position="177"/>
        <end position="203"/>
    </location>
</feature>
<protein>
    <submittedName>
        <fullName evidence="2">Uncharacterized protein</fullName>
    </submittedName>
</protein>
<accession>A0AAD6VR51</accession>
<organism evidence="2 3">
    <name type="scientific">Mycena pura</name>
    <dbReference type="NCBI Taxonomy" id="153505"/>
    <lineage>
        <taxon>Eukaryota</taxon>
        <taxon>Fungi</taxon>
        <taxon>Dikarya</taxon>
        <taxon>Basidiomycota</taxon>
        <taxon>Agaricomycotina</taxon>
        <taxon>Agaricomycetes</taxon>
        <taxon>Agaricomycetidae</taxon>
        <taxon>Agaricales</taxon>
        <taxon>Marasmiineae</taxon>
        <taxon>Mycenaceae</taxon>
        <taxon>Mycena</taxon>
    </lineage>
</organism>
<dbReference type="EMBL" id="JARJCW010000009">
    <property type="protein sequence ID" value="KAJ7220480.1"/>
    <property type="molecule type" value="Genomic_DNA"/>
</dbReference>
<sequence>MSSRRPRSRASSRDSSRAQRPALNPEQALIPLSERSKHDDFPWAITSVEEETVNDHLDHETTRQGDFNSSMSDLTELSNSDSPPLDTGTRSPNPFAGSGVATAPQNPFARTLPEFENTGNGDGRKPAEESVIAAEVVAKVPPEKEEDFNSASLLTLASKALYNKLLAQLKRETGAVFQPPTPLESSSKTDLLPGAARPPPLFLPSPESKTVELPWQHVSPSPSGLLPPSLKLPPTVAHNPVSYITGAPSAQLHDALVLVNIKGIFVDASAFVLGVRLPLEPLASKIILSLQESEDRRMQSIGKWKPASVFIARSRSLASVSEPGYDSIFSGYKELGPCLQVVGNGFGGPRDEVVPFVVSSPKLEEIKDMYELQAGGRVYAIFFFQTEDGRSTTVASPSTAASEHFPSNRVVPTVAPLAAPTSINRNRAHDYLKRMYPELYLQYRNISESLLGAGYSRIAAVRIVKDIAVAVGMQWPDRGAPKNPAFVQDGANSLQISIEDIFTVRNYEATEDVFTVKKTETSFATFRNYITDWHFAQAAYKAILAKHQQGDQLTREEEEDGNFFFGLLFDTLLDPSSIPPQFANVATATAQGIIDRASKYATRPRQGR</sequence>
<gene>
    <name evidence="2" type="ORF">GGX14DRAFT_388913</name>
</gene>
<comment type="caution">
    <text evidence="2">The sequence shown here is derived from an EMBL/GenBank/DDBJ whole genome shotgun (WGS) entry which is preliminary data.</text>
</comment>
<evidence type="ECO:0000256" key="1">
    <source>
        <dbReference type="SAM" id="MobiDB-lite"/>
    </source>
</evidence>
<keyword evidence="3" id="KW-1185">Reference proteome</keyword>
<evidence type="ECO:0000313" key="3">
    <source>
        <dbReference type="Proteomes" id="UP001219525"/>
    </source>
</evidence>
<reference evidence="2" key="1">
    <citation type="submission" date="2023-03" db="EMBL/GenBank/DDBJ databases">
        <title>Massive genome expansion in bonnet fungi (Mycena s.s.) driven by repeated elements and novel gene families across ecological guilds.</title>
        <authorList>
            <consortium name="Lawrence Berkeley National Laboratory"/>
            <person name="Harder C.B."/>
            <person name="Miyauchi S."/>
            <person name="Viragh M."/>
            <person name="Kuo A."/>
            <person name="Thoen E."/>
            <person name="Andreopoulos B."/>
            <person name="Lu D."/>
            <person name="Skrede I."/>
            <person name="Drula E."/>
            <person name="Henrissat B."/>
            <person name="Morin E."/>
            <person name="Kohler A."/>
            <person name="Barry K."/>
            <person name="LaButti K."/>
            <person name="Morin E."/>
            <person name="Salamov A."/>
            <person name="Lipzen A."/>
            <person name="Mereny Z."/>
            <person name="Hegedus B."/>
            <person name="Baldrian P."/>
            <person name="Stursova M."/>
            <person name="Weitz H."/>
            <person name="Taylor A."/>
            <person name="Grigoriev I.V."/>
            <person name="Nagy L.G."/>
            <person name="Martin F."/>
            <person name="Kauserud H."/>
        </authorList>
    </citation>
    <scope>NUCLEOTIDE SEQUENCE</scope>
    <source>
        <strain evidence="2">9144</strain>
    </source>
</reference>
<feature type="compositionally biased region" description="Polar residues" evidence="1">
    <location>
        <begin position="64"/>
        <end position="92"/>
    </location>
</feature>
<feature type="region of interest" description="Disordered" evidence="1">
    <location>
        <begin position="1"/>
        <end position="125"/>
    </location>
</feature>